<keyword evidence="9" id="KW-1185">Reference proteome</keyword>
<dbReference type="EMBL" id="JTDE01000594">
    <property type="protein sequence ID" value="KAF7260825.1"/>
    <property type="molecule type" value="Genomic_DNA"/>
</dbReference>
<evidence type="ECO:0000259" key="7">
    <source>
        <dbReference type="Pfam" id="PF00962"/>
    </source>
</evidence>
<dbReference type="NCBIfam" id="TIGR01430">
    <property type="entry name" value="aden_deam"/>
    <property type="match status" value="1"/>
</dbReference>
<dbReference type="AlphaFoldDB" id="A0A8S9Z0A2"/>
<dbReference type="OrthoDB" id="272271at2759"/>
<keyword evidence="6" id="KW-0862">Zinc</keyword>
<evidence type="ECO:0000256" key="1">
    <source>
        <dbReference type="ARBA" id="ARBA00001947"/>
    </source>
</evidence>
<dbReference type="InterPro" id="IPR006330">
    <property type="entry name" value="Ado/ade_deaminase"/>
</dbReference>
<evidence type="ECO:0000256" key="5">
    <source>
        <dbReference type="ARBA" id="ARBA00022801"/>
    </source>
</evidence>
<dbReference type="GO" id="GO:0060169">
    <property type="term" value="P:negative regulation of adenosine receptor signaling pathway"/>
    <property type="evidence" value="ECO:0007669"/>
    <property type="project" value="TreeGrafter"/>
</dbReference>
<evidence type="ECO:0000256" key="3">
    <source>
        <dbReference type="ARBA" id="ARBA00012784"/>
    </source>
</evidence>
<evidence type="ECO:0000313" key="9">
    <source>
        <dbReference type="Proteomes" id="UP000822476"/>
    </source>
</evidence>
<proteinExistence type="inferred from homology"/>
<gene>
    <name evidence="8" type="ORF">EG68_01461</name>
</gene>
<evidence type="ECO:0000256" key="2">
    <source>
        <dbReference type="ARBA" id="ARBA00006676"/>
    </source>
</evidence>
<dbReference type="PANTHER" id="PTHR11409:SF43">
    <property type="entry name" value="ADENOSINE DEAMINASE"/>
    <property type="match status" value="1"/>
</dbReference>
<dbReference type="InterPro" id="IPR032466">
    <property type="entry name" value="Metal_Hydrolase"/>
</dbReference>
<dbReference type="InterPro" id="IPR001365">
    <property type="entry name" value="A_deaminase_dom"/>
</dbReference>
<keyword evidence="5" id="KW-0378">Hydrolase</keyword>
<feature type="domain" description="Adenosine deaminase" evidence="7">
    <location>
        <begin position="10"/>
        <end position="332"/>
    </location>
</feature>
<dbReference type="Proteomes" id="UP000822476">
    <property type="component" value="Unassembled WGS sequence"/>
</dbReference>
<accession>A0A8S9Z0A2</accession>
<dbReference type="GO" id="GO:0046103">
    <property type="term" value="P:inosine biosynthetic process"/>
    <property type="evidence" value="ECO:0007669"/>
    <property type="project" value="TreeGrafter"/>
</dbReference>
<dbReference type="Pfam" id="PF00962">
    <property type="entry name" value="A_deaminase"/>
    <property type="match status" value="1"/>
</dbReference>
<dbReference type="GO" id="GO:0006154">
    <property type="term" value="P:adenosine catabolic process"/>
    <property type="evidence" value="ECO:0007669"/>
    <property type="project" value="TreeGrafter"/>
</dbReference>
<dbReference type="GO" id="GO:0004000">
    <property type="term" value="F:adenosine deaminase activity"/>
    <property type="evidence" value="ECO:0007669"/>
    <property type="project" value="TreeGrafter"/>
</dbReference>
<comment type="caution">
    <text evidence="8">The sequence shown here is derived from an EMBL/GenBank/DDBJ whole genome shotgun (WGS) entry which is preliminary data.</text>
</comment>
<comment type="cofactor">
    <cofactor evidence="1">
        <name>Zn(2+)</name>
        <dbReference type="ChEBI" id="CHEBI:29105"/>
    </cofactor>
</comment>
<dbReference type="GO" id="GO:0046872">
    <property type="term" value="F:metal ion binding"/>
    <property type="evidence" value="ECO:0007669"/>
    <property type="project" value="UniProtKB-KW"/>
</dbReference>
<name>A0A8S9Z0A2_9TREM</name>
<comment type="similarity">
    <text evidence="2">Belongs to the metallo-dependent hydrolases superfamily. Adenosine and AMP deaminases family.</text>
</comment>
<dbReference type="SUPFAM" id="SSF51556">
    <property type="entry name" value="Metallo-dependent hydrolases"/>
    <property type="match status" value="1"/>
</dbReference>
<dbReference type="Gene3D" id="3.20.20.140">
    <property type="entry name" value="Metal-dependent hydrolases"/>
    <property type="match status" value="1"/>
</dbReference>
<protein>
    <recommendedName>
        <fullName evidence="3">adenosine deaminase</fullName>
        <ecNumber evidence="3">3.5.4.4</ecNumber>
    </recommendedName>
</protein>
<organism evidence="8 9">
    <name type="scientific">Paragonimus skrjabini miyazakii</name>
    <dbReference type="NCBI Taxonomy" id="59628"/>
    <lineage>
        <taxon>Eukaryota</taxon>
        <taxon>Metazoa</taxon>
        <taxon>Spiralia</taxon>
        <taxon>Lophotrochozoa</taxon>
        <taxon>Platyhelminthes</taxon>
        <taxon>Trematoda</taxon>
        <taxon>Digenea</taxon>
        <taxon>Plagiorchiida</taxon>
        <taxon>Troglotremata</taxon>
        <taxon>Troglotrematidae</taxon>
        <taxon>Paragonimus</taxon>
    </lineage>
</organism>
<keyword evidence="4" id="KW-0479">Metal-binding</keyword>
<dbReference type="GO" id="GO:0005829">
    <property type="term" value="C:cytosol"/>
    <property type="evidence" value="ECO:0007669"/>
    <property type="project" value="TreeGrafter"/>
</dbReference>
<evidence type="ECO:0000256" key="4">
    <source>
        <dbReference type="ARBA" id="ARBA00022723"/>
    </source>
</evidence>
<sequence length="340" mass="37547">MDLNADLKNVELHLHLDGAVRPQTLFELAQKRQIVLPYSTVEELRQALLPVRPYSLKNFLRGFPILLQLVAGDREAIARITAECVQDCVTRSGLCYVELRFSPHLLAGSKLSPDDVVTTVLDTSKQTGDKHGVQVRLILCILRSHPDTANSVLELAVKYKKKGVVAIDISGDDSVWLENGMPIEIVNVFQRAKALGIHRTVHAGENSPAEAVLEAIERLHAERIGHGYSIMNNLKVFDFVRKSRIHLEVCPSSSWLTGAVVPGVVGSHPVCRFAADGFNFSLNTDAPLMTSKWLLDEFTFCMNTLGLTGADLRRSRVNAAGAAFLDDEQQREALLRHVLG</sequence>
<dbReference type="GO" id="GO:0009897">
    <property type="term" value="C:external side of plasma membrane"/>
    <property type="evidence" value="ECO:0007669"/>
    <property type="project" value="TreeGrafter"/>
</dbReference>
<evidence type="ECO:0000313" key="8">
    <source>
        <dbReference type="EMBL" id="KAF7260825.1"/>
    </source>
</evidence>
<evidence type="ECO:0000256" key="6">
    <source>
        <dbReference type="ARBA" id="ARBA00022833"/>
    </source>
</evidence>
<dbReference type="GO" id="GO:0043103">
    <property type="term" value="P:hypoxanthine salvage"/>
    <property type="evidence" value="ECO:0007669"/>
    <property type="project" value="TreeGrafter"/>
</dbReference>
<dbReference type="EC" id="3.5.4.4" evidence="3"/>
<reference evidence="8" key="1">
    <citation type="submission" date="2019-07" db="EMBL/GenBank/DDBJ databases">
        <title>Annotation for the trematode Paragonimus miyazaki's.</title>
        <authorList>
            <person name="Choi Y.-J."/>
        </authorList>
    </citation>
    <scope>NUCLEOTIDE SEQUENCE</scope>
    <source>
        <strain evidence="8">Japan</strain>
    </source>
</reference>
<dbReference type="PANTHER" id="PTHR11409">
    <property type="entry name" value="ADENOSINE DEAMINASE"/>
    <property type="match status" value="1"/>
</dbReference>